<dbReference type="AlphaFoldDB" id="A0A8K0CNW9"/>
<organism evidence="1 2">
    <name type="scientific">Ignelater luminosus</name>
    <name type="common">Cucubano</name>
    <name type="synonym">Pyrophorus luminosus</name>
    <dbReference type="NCBI Taxonomy" id="2038154"/>
    <lineage>
        <taxon>Eukaryota</taxon>
        <taxon>Metazoa</taxon>
        <taxon>Ecdysozoa</taxon>
        <taxon>Arthropoda</taxon>
        <taxon>Hexapoda</taxon>
        <taxon>Insecta</taxon>
        <taxon>Pterygota</taxon>
        <taxon>Neoptera</taxon>
        <taxon>Endopterygota</taxon>
        <taxon>Coleoptera</taxon>
        <taxon>Polyphaga</taxon>
        <taxon>Elateriformia</taxon>
        <taxon>Elateroidea</taxon>
        <taxon>Elateridae</taxon>
        <taxon>Agrypninae</taxon>
        <taxon>Pyrophorini</taxon>
        <taxon>Ignelater</taxon>
    </lineage>
</organism>
<name>A0A8K0CNW9_IGNLU</name>
<evidence type="ECO:0000313" key="2">
    <source>
        <dbReference type="Proteomes" id="UP000801492"/>
    </source>
</evidence>
<evidence type="ECO:0000313" key="1">
    <source>
        <dbReference type="EMBL" id="KAF2889894.1"/>
    </source>
</evidence>
<dbReference type="EMBL" id="VTPC01061061">
    <property type="protein sequence ID" value="KAF2889894.1"/>
    <property type="molecule type" value="Genomic_DNA"/>
</dbReference>
<accession>A0A8K0CNW9</accession>
<dbReference type="Proteomes" id="UP000801492">
    <property type="component" value="Unassembled WGS sequence"/>
</dbReference>
<sequence length="53" mass="5926">TISSSVDNLSPKQKVTALKRPEVKAVQPPLVKPRVNDTWQIDNSWKFVVALPV</sequence>
<comment type="caution">
    <text evidence="1">The sequence shown here is derived from an EMBL/GenBank/DDBJ whole genome shotgun (WGS) entry which is preliminary data.</text>
</comment>
<feature type="non-terminal residue" evidence="1">
    <location>
        <position position="53"/>
    </location>
</feature>
<protein>
    <submittedName>
        <fullName evidence="1">Uncharacterized protein</fullName>
    </submittedName>
</protein>
<keyword evidence="2" id="KW-1185">Reference proteome</keyword>
<dbReference type="OrthoDB" id="21085at2759"/>
<reference evidence="1" key="1">
    <citation type="submission" date="2019-08" db="EMBL/GenBank/DDBJ databases">
        <title>The genome of the North American firefly Photinus pyralis.</title>
        <authorList>
            <consortium name="Photinus pyralis genome working group"/>
            <person name="Fallon T.R."/>
            <person name="Sander Lower S.E."/>
            <person name="Weng J.-K."/>
        </authorList>
    </citation>
    <scope>NUCLEOTIDE SEQUENCE</scope>
    <source>
        <strain evidence="1">TRF0915ILg1</strain>
        <tissue evidence="1">Whole body</tissue>
    </source>
</reference>
<gene>
    <name evidence="1" type="ORF">ILUMI_16279</name>
</gene>
<proteinExistence type="predicted"/>